<dbReference type="InterPro" id="IPR039452">
    <property type="entry name" value="DUF5403"/>
</dbReference>
<dbReference type="RefSeq" id="WP_193383409.1">
    <property type="nucleotide sequence ID" value="NZ_JABXWI010000001.1"/>
</dbReference>
<gene>
    <name evidence="1" type="ORF">PV383_08940</name>
</gene>
<keyword evidence="2" id="KW-1185">Reference proteome</keyword>
<evidence type="ECO:0000313" key="1">
    <source>
        <dbReference type="EMBL" id="MDX3037294.1"/>
    </source>
</evidence>
<name>A0ABU4MLG1_9ACTN</name>
<dbReference type="Proteomes" id="UP001282474">
    <property type="component" value="Unassembled WGS sequence"/>
</dbReference>
<dbReference type="EMBL" id="JARAWJ010000005">
    <property type="protein sequence ID" value="MDX3037294.1"/>
    <property type="molecule type" value="Genomic_DNA"/>
</dbReference>
<organism evidence="1 2">
    <name type="scientific">Streptomyces caniscabiei</name>
    <dbReference type="NCBI Taxonomy" id="2746961"/>
    <lineage>
        <taxon>Bacteria</taxon>
        <taxon>Bacillati</taxon>
        <taxon>Actinomycetota</taxon>
        <taxon>Actinomycetes</taxon>
        <taxon>Kitasatosporales</taxon>
        <taxon>Streptomycetaceae</taxon>
        <taxon>Streptomyces</taxon>
    </lineage>
</organism>
<comment type="caution">
    <text evidence="1">The sequence shown here is derived from an EMBL/GenBank/DDBJ whole genome shotgun (WGS) entry which is preliminary data.</text>
</comment>
<reference evidence="1 2" key="1">
    <citation type="journal article" date="2023" name="Microb. Genom.">
        <title>Mesoterricola silvestris gen. nov., sp. nov., Mesoterricola sediminis sp. nov., Geothrix oryzae sp. nov., Geothrix edaphica sp. nov., Geothrix rubra sp. nov., and Geothrix limicola sp. nov., six novel members of Acidobacteriota isolated from soils.</title>
        <authorList>
            <person name="Weisberg A.J."/>
            <person name="Pearce E."/>
            <person name="Kramer C.G."/>
            <person name="Chang J.H."/>
            <person name="Clarke C.R."/>
        </authorList>
    </citation>
    <scope>NUCLEOTIDE SEQUENCE [LARGE SCALE GENOMIC DNA]</scope>
    <source>
        <strain evidence="1 2">NE20-4-1</strain>
    </source>
</reference>
<dbReference type="Pfam" id="PF17395">
    <property type="entry name" value="DUF5403"/>
    <property type="match status" value="1"/>
</dbReference>
<proteinExistence type="predicted"/>
<sequence length="94" mass="10133">MAQVDRNLESYLAHLPAVRAEIRALAEARAARMRAVAATRQNTGDFARSFKVEHGSTDSVIYSDDPNALSKNYGHTAPDGTFVDGVHAFEAGIS</sequence>
<evidence type="ECO:0000313" key="2">
    <source>
        <dbReference type="Proteomes" id="UP001282474"/>
    </source>
</evidence>
<accession>A0ABU4MLG1</accession>
<protein>
    <submittedName>
        <fullName evidence="1">DUF5403 family protein</fullName>
    </submittedName>
</protein>